<dbReference type="EMBL" id="JAGSOI010000002">
    <property type="protein sequence ID" value="MCM1985567.1"/>
    <property type="molecule type" value="Genomic_DNA"/>
</dbReference>
<evidence type="ECO:0000256" key="1">
    <source>
        <dbReference type="SAM" id="Phobius"/>
    </source>
</evidence>
<evidence type="ECO:0000313" key="2">
    <source>
        <dbReference type="EMBL" id="MCM1985567.1"/>
    </source>
</evidence>
<dbReference type="InterPro" id="IPR016174">
    <property type="entry name" value="Di-haem_cyt_TM"/>
</dbReference>
<proteinExistence type="predicted"/>
<dbReference type="GO" id="GO:0016020">
    <property type="term" value="C:membrane"/>
    <property type="evidence" value="ECO:0007669"/>
    <property type="project" value="InterPro"/>
</dbReference>
<keyword evidence="1" id="KW-0472">Membrane</keyword>
<gene>
    <name evidence="2" type="ORF">KDK67_00805</name>
</gene>
<dbReference type="SUPFAM" id="SSF81342">
    <property type="entry name" value="Transmembrane di-heme cytochromes"/>
    <property type="match status" value="1"/>
</dbReference>
<feature type="transmembrane region" description="Helical" evidence="1">
    <location>
        <begin position="150"/>
        <end position="174"/>
    </location>
</feature>
<sequence length="262" mass="30553">MVQENEMVVKRYSFLERLAHFVHLVCLFILLITGFKIYMGWDFMTYHIALVIHLFAAVLFLFVNWIIIPYNVLMTECPRCPMCATGTHNMFLHKISHISHRYLFGPTDIRRMKQIFLNYLGKGGYPAFTIYNVKRRGYIDKLHPVTQFMLFFEGGAVMFIAFSGIVLYDLQWAIFGLPVSEWLLSASEMIAPSLNMSALAFIRVIHLLMSYFFIVELIVHVGIVEFDPKVWKYYKAVFLTGKEDLSDPDYVELIDAERDSLE</sequence>
<keyword evidence="1" id="KW-1133">Transmembrane helix</keyword>
<dbReference type="Proteomes" id="UP001056766">
    <property type="component" value="Unassembled WGS sequence"/>
</dbReference>
<accession>A0A9E4ZCC5</accession>
<reference evidence="2" key="2">
    <citation type="submission" date="2021-04" db="EMBL/GenBank/DDBJ databases">
        <authorList>
            <person name="Dong X."/>
        </authorList>
    </citation>
    <scope>NUCLEOTIDE SEQUENCE</scope>
    <source>
        <strain evidence="2">LLY</strain>
    </source>
</reference>
<protein>
    <submittedName>
        <fullName evidence="2">Cytochrome B</fullName>
    </submittedName>
</protein>
<keyword evidence="3" id="KW-1185">Reference proteome</keyword>
<dbReference type="Gene3D" id="1.20.950.20">
    <property type="entry name" value="Transmembrane di-heme cytochromes, Chain C"/>
    <property type="match status" value="1"/>
</dbReference>
<evidence type="ECO:0000313" key="3">
    <source>
        <dbReference type="Proteomes" id="UP001056766"/>
    </source>
</evidence>
<dbReference type="GO" id="GO:0022904">
    <property type="term" value="P:respiratory electron transport chain"/>
    <property type="evidence" value="ECO:0007669"/>
    <property type="project" value="InterPro"/>
</dbReference>
<name>A0A9E4ZCC5_9EURY</name>
<reference evidence="2" key="1">
    <citation type="journal article" date="2021" name="mSystems">
        <title>Bacteria and Archaea Synergistically Convert Glycine Betaine to Biogenic Methane in the Formosa Cold Seep of the South China Sea.</title>
        <authorList>
            <person name="Li L."/>
            <person name="Zhang W."/>
            <person name="Zhang S."/>
            <person name="Song L."/>
            <person name="Sun Q."/>
            <person name="Zhang H."/>
            <person name="Xiang H."/>
            <person name="Dong X."/>
        </authorList>
    </citation>
    <scope>NUCLEOTIDE SEQUENCE</scope>
    <source>
        <strain evidence="2">LLY</strain>
    </source>
</reference>
<keyword evidence="1" id="KW-0812">Transmembrane</keyword>
<feature type="transmembrane region" description="Helical" evidence="1">
    <location>
        <begin position="47"/>
        <end position="68"/>
    </location>
</feature>
<comment type="caution">
    <text evidence="2">The sequence shown here is derived from an EMBL/GenBank/DDBJ whole genome shotgun (WGS) entry which is preliminary data.</text>
</comment>
<organism evidence="2 3">
    <name type="scientific">Methanococcoides seepicolus</name>
    <dbReference type="NCBI Taxonomy" id="2828780"/>
    <lineage>
        <taxon>Archaea</taxon>
        <taxon>Methanobacteriati</taxon>
        <taxon>Methanobacteriota</taxon>
        <taxon>Stenosarchaea group</taxon>
        <taxon>Methanomicrobia</taxon>
        <taxon>Methanosarcinales</taxon>
        <taxon>Methanosarcinaceae</taxon>
        <taxon>Methanococcoides</taxon>
    </lineage>
</organism>
<feature type="transmembrane region" description="Helical" evidence="1">
    <location>
        <begin position="194"/>
        <end position="219"/>
    </location>
</feature>
<dbReference type="AlphaFoldDB" id="A0A9E4ZCC5"/>
<feature type="transmembrane region" description="Helical" evidence="1">
    <location>
        <begin position="21"/>
        <end position="41"/>
    </location>
</feature>